<dbReference type="EnsemblMetazoa" id="SMAR001298-RA">
    <property type="protein sequence ID" value="SMAR001298-PA"/>
    <property type="gene ID" value="SMAR001298"/>
</dbReference>
<protein>
    <submittedName>
        <fullName evidence="1">Uncharacterized protein</fullName>
    </submittedName>
</protein>
<proteinExistence type="predicted"/>
<name>T1IK62_STRMM</name>
<dbReference type="OMA" id="AWICEND"/>
<evidence type="ECO:0000313" key="2">
    <source>
        <dbReference type="Proteomes" id="UP000014500"/>
    </source>
</evidence>
<accession>T1IK62</accession>
<reference evidence="2" key="1">
    <citation type="submission" date="2011-05" db="EMBL/GenBank/DDBJ databases">
        <authorList>
            <person name="Richards S.R."/>
            <person name="Qu J."/>
            <person name="Jiang H."/>
            <person name="Jhangiani S.N."/>
            <person name="Agravi P."/>
            <person name="Goodspeed R."/>
            <person name="Gross S."/>
            <person name="Mandapat C."/>
            <person name="Jackson L."/>
            <person name="Mathew T."/>
            <person name="Pu L."/>
            <person name="Thornton R."/>
            <person name="Saada N."/>
            <person name="Wilczek-Boney K.B."/>
            <person name="Lee S."/>
            <person name="Kovar C."/>
            <person name="Wu Y."/>
            <person name="Scherer S.E."/>
            <person name="Worley K.C."/>
            <person name="Muzny D.M."/>
            <person name="Gibbs R."/>
        </authorList>
    </citation>
    <scope>NUCLEOTIDE SEQUENCE</scope>
    <source>
        <strain evidence="2">Brora</strain>
    </source>
</reference>
<dbReference type="EMBL" id="JH430421">
    <property type="status" value="NOT_ANNOTATED_CDS"/>
    <property type="molecule type" value="Genomic_DNA"/>
</dbReference>
<keyword evidence="2" id="KW-1185">Reference proteome</keyword>
<organism evidence="1 2">
    <name type="scientific">Strigamia maritima</name>
    <name type="common">European centipede</name>
    <name type="synonym">Geophilus maritimus</name>
    <dbReference type="NCBI Taxonomy" id="126957"/>
    <lineage>
        <taxon>Eukaryota</taxon>
        <taxon>Metazoa</taxon>
        <taxon>Ecdysozoa</taxon>
        <taxon>Arthropoda</taxon>
        <taxon>Myriapoda</taxon>
        <taxon>Chilopoda</taxon>
        <taxon>Pleurostigmophora</taxon>
        <taxon>Geophilomorpha</taxon>
        <taxon>Linotaeniidae</taxon>
        <taxon>Strigamia</taxon>
    </lineage>
</organism>
<dbReference type="AlphaFoldDB" id="T1IK62"/>
<dbReference type="Proteomes" id="UP000014500">
    <property type="component" value="Unassembled WGS sequence"/>
</dbReference>
<sequence>MDMSDVDNDDVLVNAEDNSGQNVHLKYSFTPATLQQIASVTILTQLWSHKQRLSVDETRLNKEWKEIENLVLNSLSKLPFLHKQTRDSCLKIVTPIAKNQILIWINWQKKENVLSEPNCTNDDLVWTSEGKINRKETRHKLLSKDWHQYCIDEKHELACTFCLVDYTDTVTPTIFSLGFLESVDINIEPIKYFWTFDLTKDKKFEKIIRTCHRWSPSNETILEYVLNSVRNDQTDDDASSVKYSWNELSDENKKRNIIRAARELRDADNVCSLLSKMNEKQWRELFYGQENFHRTLSPLLSSCLWQDYFITTIQHVWNNIRKSDYLAMLKEIAEAIFRATDKDIYRAVLTELWENAPDLLKQFVFENPNNFSNLILSKLFYRETMDLVQLMLSYADCKQKKQVAYSSCAIDQCRYLIQINEWDVFDAFIKCTLLCEEDVEQFKRMFVREKGTDVCNLLILRNEWDKVGIFLGRCFKSGDEMSKFKQKLAYDNLKKFNQKEACIDDTNIFIVLLEKAVFDFIHLYYSEKYYFEDDYTGPDFSKLDANLKWFFQNDNQINEFKVKMFENTLSFCFLQLISNLIRRSEWGVLNDTLDWCFLKDPVKIRKFKMDFMSRPEYEMHIVTLIADFIRVNDKLKSFKQFVDWCFANVEEVNRYKKEVLRFGNVSVQICALLLGENEGKLVNEFVNWFCLSKKGVDEFKKKLLKIDFDGSHILPEYKSLDLFGVKTIINFVNWCAESVVKFKEKICTGAG</sequence>
<dbReference type="PhylomeDB" id="T1IK62"/>
<dbReference type="HOGENOM" id="CLU_366524_0_0_1"/>
<reference evidence="1" key="2">
    <citation type="submission" date="2015-02" db="UniProtKB">
        <authorList>
            <consortium name="EnsemblMetazoa"/>
        </authorList>
    </citation>
    <scope>IDENTIFICATION</scope>
</reference>
<evidence type="ECO:0000313" key="1">
    <source>
        <dbReference type="EnsemblMetazoa" id="SMAR001298-PA"/>
    </source>
</evidence>